<evidence type="ECO:0000259" key="1">
    <source>
        <dbReference type="Pfam" id="PF00535"/>
    </source>
</evidence>
<reference evidence="2 3" key="1">
    <citation type="journal article" date="2019" name="Int. J. Syst. Evol. Microbiol.">
        <title>The Global Catalogue of Microorganisms (GCM) 10K type strain sequencing project: providing services to taxonomists for standard genome sequencing and annotation.</title>
        <authorList>
            <consortium name="The Broad Institute Genomics Platform"/>
            <consortium name="The Broad Institute Genome Sequencing Center for Infectious Disease"/>
            <person name="Wu L."/>
            <person name="Ma J."/>
        </authorList>
    </citation>
    <scope>NUCLEOTIDE SEQUENCE [LARGE SCALE GENOMIC DNA]</scope>
    <source>
        <strain evidence="2 3">JCM 6486</strain>
    </source>
</reference>
<gene>
    <name evidence="2" type="ORF">GCM10008917_02360</name>
</gene>
<dbReference type="CDD" id="cd00761">
    <property type="entry name" value="Glyco_tranf_GTA_type"/>
    <property type="match status" value="1"/>
</dbReference>
<dbReference type="PANTHER" id="PTHR22916">
    <property type="entry name" value="GLYCOSYLTRANSFERASE"/>
    <property type="match status" value="1"/>
</dbReference>
<proteinExistence type="predicted"/>
<name>A0ABN1LWZ5_9FIRM</name>
<keyword evidence="3" id="KW-1185">Reference proteome</keyword>
<dbReference type="EMBL" id="BAAACP010000001">
    <property type="protein sequence ID" value="GAA0861352.1"/>
    <property type="molecule type" value="Genomic_DNA"/>
</dbReference>
<protein>
    <submittedName>
        <fullName evidence="2">Glycosyltransferase family 2 protein</fullName>
    </submittedName>
</protein>
<dbReference type="Pfam" id="PF00535">
    <property type="entry name" value="Glycos_transf_2"/>
    <property type="match status" value="1"/>
</dbReference>
<dbReference type="InterPro" id="IPR001173">
    <property type="entry name" value="Glyco_trans_2-like"/>
</dbReference>
<accession>A0ABN1LWZ5</accession>
<organism evidence="2 3">
    <name type="scientific">Paraclostridium tenue</name>
    <dbReference type="NCBI Taxonomy" id="1737"/>
    <lineage>
        <taxon>Bacteria</taxon>
        <taxon>Bacillati</taxon>
        <taxon>Bacillota</taxon>
        <taxon>Clostridia</taxon>
        <taxon>Peptostreptococcales</taxon>
        <taxon>Peptostreptococcaceae</taxon>
        <taxon>Paraclostridium</taxon>
    </lineage>
</organism>
<dbReference type="RefSeq" id="WP_346041276.1">
    <property type="nucleotide sequence ID" value="NZ_BAAACP010000001.1"/>
</dbReference>
<sequence>MDKKLVSIITPVYNASSFIKETIQSVQAQTYENWEMILVDDCSKDNSCEIISKFVEDDSRIRYIRLEQNSGAAVARNTAIKNAKGRYIAFLDSDDIWYKSKLEKQIRFMQDGDIAFSFTGYELMTEDGTLLNKAIKVPKVIDYEGYLKNTIIGCLSVIIDKDKIGYFEMPNIRANQDMATWLYILRDRKCKAYGLNECLAQYRLVNGSISNNKFKAAKSVWNVYRNIENLSIVKSIYVFSNYSINAILKRV</sequence>
<comment type="caution">
    <text evidence="2">The sequence shown here is derived from an EMBL/GenBank/DDBJ whole genome shotgun (WGS) entry which is preliminary data.</text>
</comment>
<evidence type="ECO:0000313" key="3">
    <source>
        <dbReference type="Proteomes" id="UP001400965"/>
    </source>
</evidence>
<dbReference type="Proteomes" id="UP001400965">
    <property type="component" value="Unassembled WGS sequence"/>
</dbReference>
<dbReference type="PANTHER" id="PTHR22916:SF3">
    <property type="entry name" value="UDP-GLCNAC:BETAGAL BETA-1,3-N-ACETYLGLUCOSAMINYLTRANSFERASE-LIKE PROTEIN 1"/>
    <property type="match status" value="1"/>
</dbReference>
<dbReference type="Gene3D" id="3.90.550.10">
    <property type="entry name" value="Spore Coat Polysaccharide Biosynthesis Protein SpsA, Chain A"/>
    <property type="match status" value="1"/>
</dbReference>
<feature type="domain" description="Glycosyltransferase 2-like" evidence="1">
    <location>
        <begin position="7"/>
        <end position="125"/>
    </location>
</feature>
<evidence type="ECO:0000313" key="2">
    <source>
        <dbReference type="EMBL" id="GAA0861352.1"/>
    </source>
</evidence>
<dbReference type="InterPro" id="IPR029044">
    <property type="entry name" value="Nucleotide-diphossugar_trans"/>
</dbReference>
<dbReference type="SUPFAM" id="SSF53448">
    <property type="entry name" value="Nucleotide-diphospho-sugar transferases"/>
    <property type="match status" value="1"/>
</dbReference>